<feature type="compositionally biased region" description="Low complexity" evidence="1">
    <location>
        <begin position="595"/>
        <end position="618"/>
    </location>
</feature>
<dbReference type="EMBL" id="CAMGYJ010000006">
    <property type="protein sequence ID" value="CAI0430632.1"/>
    <property type="molecule type" value="Genomic_DNA"/>
</dbReference>
<feature type="compositionally biased region" description="Low complexity" evidence="1">
    <location>
        <begin position="438"/>
        <end position="453"/>
    </location>
</feature>
<dbReference type="Proteomes" id="UP001154282">
    <property type="component" value="Unassembled WGS sequence"/>
</dbReference>
<evidence type="ECO:0000256" key="1">
    <source>
        <dbReference type="SAM" id="MobiDB-lite"/>
    </source>
</evidence>
<organism evidence="3 4">
    <name type="scientific">Linum tenue</name>
    <dbReference type="NCBI Taxonomy" id="586396"/>
    <lineage>
        <taxon>Eukaryota</taxon>
        <taxon>Viridiplantae</taxon>
        <taxon>Streptophyta</taxon>
        <taxon>Embryophyta</taxon>
        <taxon>Tracheophyta</taxon>
        <taxon>Spermatophyta</taxon>
        <taxon>Magnoliopsida</taxon>
        <taxon>eudicotyledons</taxon>
        <taxon>Gunneridae</taxon>
        <taxon>Pentapetalae</taxon>
        <taxon>rosids</taxon>
        <taxon>fabids</taxon>
        <taxon>Malpighiales</taxon>
        <taxon>Linaceae</taxon>
        <taxon>Linum</taxon>
    </lineage>
</organism>
<keyword evidence="2" id="KW-0812">Transmembrane</keyword>
<feature type="compositionally biased region" description="Basic and acidic residues" evidence="1">
    <location>
        <begin position="507"/>
        <end position="548"/>
    </location>
</feature>
<comment type="caution">
    <text evidence="3">The sequence shown here is derived from an EMBL/GenBank/DDBJ whole genome shotgun (WGS) entry which is preliminary data.</text>
</comment>
<feature type="compositionally biased region" description="Polar residues" evidence="1">
    <location>
        <begin position="458"/>
        <end position="482"/>
    </location>
</feature>
<keyword evidence="4" id="KW-1185">Reference proteome</keyword>
<feature type="compositionally biased region" description="Polar residues" evidence="1">
    <location>
        <begin position="383"/>
        <end position="412"/>
    </location>
</feature>
<feature type="region of interest" description="Disordered" evidence="1">
    <location>
        <begin position="73"/>
        <end position="648"/>
    </location>
</feature>
<feature type="compositionally biased region" description="Polar residues" evidence="1">
    <location>
        <begin position="319"/>
        <end position="350"/>
    </location>
</feature>
<evidence type="ECO:0000313" key="3">
    <source>
        <dbReference type="EMBL" id="CAI0430632.1"/>
    </source>
</evidence>
<dbReference type="PANTHER" id="PTHR33700:SF25">
    <property type="entry name" value="TRANSMEMBRANE PROTEIN"/>
    <property type="match status" value="1"/>
</dbReference>
<feature type="compositionally biased region" description="Basic and acidic residues" evidence="1">
    <location>
        <begin position="260"/>
        <end position="283"/>
    </location>
</feature>
<sequence length="648" mass="72117">MFKSSPRRNQRTKGFKVKHALQLCVLLGVCIWLIYQVKHSHEKKGEYKNHVKTGSDVLKLGRKDLRPIVEETITRDETLKEDEEEDSKPNENVRTISGEEESHNHFSDRTEQGTDHGSGEKEDGKEQSNEETENENSREEMKEDSNDDTNTKENDDDVKEGNKENENEHNYQSSRSVGEKTKKTQESKDHMSDENGNIEKSLKKKIEGDGEGSSDMENKGHGIEHHSNDDNNGENKEEREKNYNGDDVSSALVHQHHIVVHGEKEHGKPEENDESETKKKSEKVANNGSSSSSKVEVGGNETTKHESSTTEETQRDQVDSNSNFGHTSLHNAEENTQNQAETFTQHADVNSQDRVEISYGSSSEEEKVSMNKAPPKQIEKLDTYNSQQPDSTISENGESTNQQSSVNDNSWEQYEIPNNHVPNMDENEDVGQKEQDDSLQSQEQSTTSNTNNDAKAHQGSSKLLNTKANSAYSNGADYNTSVRQKEQVLFGSGDRNKNKENNFVYSHVKEDNKSKKDGVSHNGDKNVIDRNIGENDSNENKNKGETQTEKVTSVGSDARQNDDDNGNGNNGAGEGQEVNSSGSSTVNQHDHNESSSESNSGIEEIQSVSVDSSSSSVSQEEKEARTDLSTLPQTRNEDVDIAHSAAAE</sequence>
<feature type="compositionally biased region" description="Basic and acidic residues" evidence="1">
    <location>
        <begin position="302"/>
        <end position="318"/>
    </location>
</feature>
<keyword evidence="2" id="KW-1133">Transmembrane helix</keyword>
<evidence type="ECO:0000256" key="2">
    <source>
        <dbReference type="SAM" id="Phobius"/>
    </source>
</evidence>
<protein>
    <submittedName>
        <fullName evidence="3">Uncharacterized protein</fullName>
    </submittedName>
</protein>
<feature type="compositionally biased region" description="Basic and acidic residues" evidence="1">
    <location>
        <begin position="135"/>
        <end position="169"/>
    </location>
</feature>
<gene>
    <name evidence="3" type="ORF">LITE_LOCUS22697</name>
</gene>
<keyword evidence="2" id="KW-0472">Membrane</keyword>
<dbReference type="AlphaFoldDB" id="A0AAV0L819"/>
<accession>A0AAV0L819</accession>
<feature type="transmembrane region" description="Helical" evidence="2">
    <location>
        <begin position="20"/>
        <end position="37"/>
    </location>
</feature>
<feature type="compositionally biased region" description="Basic and acidic residues" evidence="1">
    <location>
        <begin position="100"/>
        <end position="128"/>
    </location>
</feature>
<feature type="compositionally biased region" description="Polar residues" evidence="1">
    <location>
        <begin position="577"/>
        <end position="587"/>
    </location>
</feature>
<evidence type="ECO:0000313" key="4">
    <source>
        <dbReference type="Proteomes" id="UP001154282"/>
    </source>
</evidence>
<name>A0AAV0L819_9ROSI</name>
<feature type="compositionally biased region" description="Basic and acidic residues" evidence="1">
    <location>
        <begin position="177"/>
        <end position="193"/>
    </location>
</feature>
<feature type="compositionally biased region" description="Low complexity" evidence="1">
    <location>
        <begin position="284"/>
        <end position="301"/>
    </location>
</feature>
<proteinExistence type="predicted"/>
<reference evidence="3" key="1">
    <citation type="submission" date="2022-08" db="EMBL/GenBank/DDBJ databases">
        <authorList>
            <person name="Gutierrez-Valencia J."/>
        </authorList>
    </citation>
    <scope>NUCLEOTIDE SEQUENCE</scope>
</reference>
<dbReference type="PANTHER" id="PTHR33700">
    <property type="entry name" value="MYB-LIKE PROTEIN X"/>
    <property type="match status" value="1"/>
</dbReference>
<feature type="compositionally biased region" description="Basic and acidic residues" evidence="1">
    <location>
        <begin position="216"/>
        <end position="244"/>
    </location>
</feature>